<dbReference type="EMBL" id="NMUH01007876">
    <property type="protein sequence ID" value="MQM17970.1"/>
    <property type="molecule type" value="Genomic_DNA"/>
</dbReference>
<feature type="region of interest" description="Disordered" evidence="1">
    <location>
        <begin position="420"/>
        <end position="440"/>
    </location>
</feature>
<keyword evidence="3" id="KW-1185">Reference proteome</keyword>
<comment type="caution">
    <text evidence="2">The sequence shown here is derived from an EMBL/GenBank/DDBJ whole genome shotgun (WGS) entry which is preliminary data.</text>
</comment>
<dbReference type="SUPFAM" id="SSF52540">
    <property type="entry name" value="P-loop containing nucleoside triphosphate hydrolases"/>
    <property type="match status" value="1"/>
</dbReference>
<name>A0A843XFH1_COLES</name>
<dbReference type="InterPro" id="IPR027417">
    <property type="entry name" value="P-loop_NTPase"/>
</dbReference>
<organism evidence="2 3">
    <name type="scientific">Colocasia esculenta</name>
    <name type="common">Wild taro</name>
    <name type="synonym">Arum esculentum</name>
    <dbReference type="NCBI Taxonomy" id="4460"/>
    <lineage>
        <taxon>Eukaryota</taxon>
        <taxon>Viridiplantae</taxon>
        <taxon>Streptophyta</taxon>
        <taxon>Embryophyta</taxon>
        <taxon>Tracheophyta</taxon>
        <taxon>Spermatophyta</taxon>
        <taxon>Magnoliopsida</taxon>
        <taxon>Liliopsida</taxon>
        <taxon>Araceae</taxon>
        <taxon>Aroideae</taxon>
        <taxon>Colocasieae</taxon>
        <taxon>Colocasia</taxon>
    </lineage>
</organism>
<evidence type="ECO:0000313" key="3">
    <source>
        <dbReference type="Proteomes" id="UP000652761"/>
    </source>
</evidence>
<sequence>MADVPMPLYIVVVDEEDNGGARQKVSSSSASISGPASSPTSFRYTRPMLQSTLQLMGCKARHAFKISRRVFELCRTDCLSGNLIHRERYMSKLHPTEKSFAKESGHIVGDNVGEGEMMPFELYKWLTTVPLTREIFLNVVCEALSEYKYVGPNQRADLLLACRIRERKESFTILLSGTSGCGKSTLSALLGNRLGVTTVISTDSIRHMMRSFVNEKQNPLLWASTYHAGDCLDPVAVAMAKARRKEKKLTGPTTLMLEESVDGALYKKADNQVPDTGSSSKLIGQKQMAIEGYKAQSEMVIDSLDRLITAWEDRKESVVVEGVHLSLNFVVGNMYTSFCNHKPVNLQFGNFGISAWPSDTGGTSHTGSMDELRDDVADSEMVRDPLCGREPHTIRHTSYLRWDHIAPKSPTGLWLKESSSVSGIEEAEDQHDTTDSDDDLGDVVHMNLDEEVGNSKDLLFDSWKVLLMRIQLNLTRNMRDLAIRDRLQNVYPSGDDEPEKLPLLCKHWTAQTKVQRRHSHGEFTIP</sequence>
<dbReference type="PANTHER" id="PTHR33477">
    <property type="entry name" value="P-LOOP NTPASE DOMAIN-CONTAINING PROTEIN LPA1 HOMOLOG 1"/>
    <property type="match status" value="1"/>
</dbReference>
<reference evidence="2" key="1">
    <citation type="submission" date="2017-07" db="EMBL/GenBank/DDBJ databases">
        <title>Taro Niue Genome Assembly and Annotation.</title>
        <authorList>
            <person name="Atibalentja N."/>
            <person name="Keating K."/>
            <person name="Fields C.J."/>
        </authorList>
    </citation>
    <scope>NUCLEOTIDE SEQUENCE</scope>
    <source>
        <strain evidence="2">Niue_2</strain>
        <tissue evidence="2">Leaf</tissue>
    </source>
</reference>
<accession>A0A843XFH1</accession>
<gene>
    <name evidence="2" type="ORF">Taro_050950</name>
</gene>
<dbReference type="OrthoDB" id="10263927at2759"/>
<evidence type="ECO:0000256" key="1">
    <source>
        <dbReference type="SAM" id="MobiDB-lite"/>
    </source>
</evidence>
<dbReference type="PANTHER" id="PTHR33477:SF3">
    <property type="entry name" value="P-LOOP NTPASE DOMAIN-CONTAINING PROTEIN LPA1 HOMOLOG 1"/>
    <property type="match status" value="1"/>
</dbReference>
<dbReference type="Gene3D" id="3.40.50.300">
    <property type="entry name" value="P-loop containing nucleotide triphosphate hydrolases"/>
    <property type="match status" value="1"/>
</dbReference>
<protein>
    <submittedName>
        <fullName evidence="2">Uncharacterized protein</fullName>
    </submittedName>
</protein>
<proteinExistence type="predicted"/>
<feature type="region of interest" description="Disordered" evidence="1">
    <location>
        <begin position="20"/>
        <end position="40"/>
    </location>
</feature>
<evidence type="ECO:0000313" key="2">
    <source>
        <dbReference type="EMBL" id="MQM17970.1"/>
    </source>
</evidence>
<dbReference type="AlphaFoldDB" id="A0A843XFH1"/>
<feature type="compositionally biased region" description="Acidic residues" evidence="1">
    <location>
        <begin position="425"/>
        <end position="440"/>
    </location>
</feature>
<feature type="compositionally biased region" description="Low complexity" evidence="1">
    <location>
        <begin position="26"/>
        <end position="40"/>
    </location>
</feature>
<dbReference type="Proteomes" id="UP000652761">
    <property type="component" value="Unassembled WGS sequence"/>
</dbReference>